<comment type="caution">
    <text evidence="2">The sequence shown here is derived from an EMBL/GenBank/DDBJ whole genome shotgun (WGS) entry which is preliminary data.</text>
</comment>
<reference evidence="2 3" key="1">
    <citation type="journal article" date="2012" name="Int. J. Syst. Evol. Microbiol.">
        <title>Vibrio caribbeanicus sp. nov., isolated from the marine sponge Scleritoderma cyanea.</title>
        <authorList>
            <person name="Hoffmann M."/>
            <person name="Monday S.R."/>
            <person name="Allard M.W."/>
            <person name="Strain E.A."/>
            <person name="Whittaker P."/>
            <person name="Naum M."/>
            <person name="McCarthy P.J."/>
            <person name="Lopez J.V."/>
            <person name="Fischer M."/>
            <person name="Brown E.W."/>
        </authorList>
    </citation>
    <scope>NUCLEOTIDE SEQUENCE [LARGE SCALE GENOMIC DNA]</scope>
    <source>
        <strain evidence="2 3">ATCC BAA-2122</strain>
    </source>
</reference>
<accession>E3BNY9</accession>
<gene>
    <name evidence="2" type="ORF">VIBC2010_19130</name>
</gene>
<organism evidence="2 3">
    <name type="scientific">Vibrio caribbeanicus ATCC BAA-2122</name>
    <dbReference type="NCBI Taxonomy" id="796620"/>
    <lineage>
        <taxon>Bacteria</taxon>
        <taxon>Pseudomonadati</taxon>
        <taxon>Pseudomonadota</taxon>
        <taxon>Gammaproteobacteria</taxon>
        <taxon>Vibrionales</taxon>
        <taxon>Vibrionaceae</taxon>
        <taxon>Vibrio</taxon>
    </lineage>
</organism>
<sequence length="79" mass="9008">MENDYKRVQSKEALIALLNSLAQQDTDNWENMSTQDYLQALAAWLESSDAFYDNAKISISHSPSWQLFADAMQAATIYE</sequence>
<dbReference type="InterPro" id="IPR056077">
    <property type="entry name" value="DUF7660"/>
</dbReference>
<keyword evidence="3" id="KW-1185">Reference proteome</keyword>
<dbReference type="OrthoDB" id="1373771at2"/>
<dbReference type="Pfam" id="PF24693">
    <property type="entry name" value="DUF7660"/>
    <property type="match status" value="1"/>
</dbReference>
<dbReference type="EMBL" id="AEIU01000099">
    <property type="protein sequence ID" value="EFP95121.1"/>
    <property type="molecule type" value="Genomic_DNA"/>
</dbReference>
<protein>
    <recommendedName>
        <fullName evidence="1">DUF7660 domain-containing protein</fullName>
    </recommendedName>
</protein>
<dbReference type="AlphaFoldDB" id="E3BNY9"/>
<name>E3BNY9_9VIBR</name>
<evidence type="ECO:0000313" key="2">
    <source>
        <dbReference type="EMBL" id="EFP95121.1"/>
    </source>
</evidence>
<feature type="domain" description="DUF7660" evidence="1">
    <location>
        <begin position="14"/>
        <end position="79"/>
    </location>
</feature>
<proteinExistence type="predicted"/>
<dbReference type="eggNOG" id="ENOG50339UH">
    <property type="taxonomic scope" value="Bacteria"/>
</dbReference>
<evidence type="ECO:0000259" key="1">
    <source>
        <dbReference type="Pfam" id="PF24693"/>
    </source>
</evidence>
<dbReference type="Proteomes" id="UP000002943">
    <property type="component" value="Unassembled WGS sequence"/>
</dbReference>
<dbReference type="RefSeq" id="WP_009602886.1">
    <property type="nucleotide sequence ID" value="NZ_AEIU01000099.1"/>
</dbReference>
<evidence type="ECO:0000313" key="3">
    <source>
        <dbReference type="Proteomes" id="UP000002943"/>
    </source>
</evidence>